<evidence type="ECO:0000259" key="4">
    <source>
        <dbReference type="PROSITE" id="PS50943"/>
    </source>
</evidence>
<keyword evidence="3" id="KW-0804">Transcription</keyword>
<dbReference type="Pfam" id="PF12844">
    <property type="entry name" value="HTH_19"/>
    <property type="match status" value="1"/>
</dbReference>
<accession>A0ABD4JJ05</accession>
<dbReference type="SMART" id="SM00530">
    <property type="entry name" value="HTH_XRE"/>
    <property type="match status" value="1"/>
</dbReference>
<dbReference type="PROSITE" id="PS50943">
    <property type="entry name" value="HTH_CROC1"/>
    <property type="match status" value="1"/>
</dbReference>
<dbReference type="InterPro" id="IPR039418">
    <property type="entry name" value="LexA-like"/>
</dbReference>
<reference evidence="5 6" key="1">
    <citation type="submission" date="2020-10" db="EMBL/GenBank/DDBJ databases">
        <title>Campylobacter californiensis sp. nov. isolated from cattle and feral swine in California.</title>
        <authorList>
            <person name="Miller W.G."/>
        </authorList>
    </citation>
    <scope>NUCLEOTIDE SEQUENCE [LARGE SCALE GENOMIC DNA]</scope>
    <source>
        <strain evidence="5 6">RM12919</strain>
    </source>
</reference>
<dbReference type="AlphaFoldDB" id="A0ABD4JJ05"/>
<keyword evidence="1" id="KW-0805">Transcription regulation</keyword>
<dbReference type="EMBL" id="JADBHS010000009">
    <property type="protein sequence ID" value="MBE2986622.1"/>
    <property type="molecule type" value="Genomic_DNA"/>
</dbReference>
<evidence type="ECO:0000313" key="5">
    <source>
        <dbReference type="EMBL" id="MBE2986622.1"/>
    </source>
</evidence>
<proteinExistence type="predicted"/>
<dbReference type="PANTHER" id="PTHR40661">
    <property type="match status" value="1"/>
</dbReference>
<dbReference type="RefSeq" id="WP_336610347.1">
    <property type="nucleotide sequence ID" value="NZ_JADBHS010000009.1"/>
</dbReference>
<evidence type="ECO:0000256" key="2">
    <source>
        <dbReference type="ARBA" id="ARBA00023125"/>
    </source>
</evidence>
<organism evidence="5 6">
    <name type="scientific">Campylobacter californiensis</name>
    <dbReference type="NCBI Taxonomy" id="1032243"/>
    <lineage>
        <taxon>Bacteria</taxon>
        <taxon>Pseudomonadati</taxon>
        <taxon>Campylobacterota</taxon>
        <taxon>Epsilonproteobacteria</taxon>
        <taxon>Campylobacterales</taxon>
        <taxon>Campylobacteraceae</taxon>
        <taxon>Campylobacter</taxon>
    </lineage>
</organism>
<dbReference type="InterPro" id="IPR010982">
    <property type="entry name" value="Lambda_DNA-bd_dom_sf"/>
</dbReference>
<dbReference type="Pfam" id="PF00717">
    <property type="entry name" value="Peptidase_S24"/>
    <property type="match status" value="1"/>
</dbReference>
<dbReference type="CDD" id="cd06529">
    <property type="entry name" value="S24_LexA-like"/>
    <property type="match status" value="1"/>
</dbReference>
<sequence length="213" mass="24271">MNAGSRLKKIREYLEISSQAKFAAELEIERSKIADIESGRTKNISFDLIEKIVDKFHINGWWLFTGKGNMIEKNIQESDAYEVDVIDLKASAGFGIIPFEVKVIGKYILDKIFFKTPPDIDNVKMIQVEGDSMEPTIQDGAFVVIDESKNDAIDGIYAILLDDKVFVKRLQFNLNGTITIISDNSKYQDKIYNPKENQSYFKVLGKKMLTIQK</sequence>
<evidence type="ECO:0000256" key="1">
    <source>
        <dbReference type="ARBA" id="ARBA00023015"/>
    </source>
</evidence>
<keyword evidence="2" id="KW-0238">DNA-binding</keyword>
<dbReference type="SUPFAM" id="SSF47413">
    <property type="entry name" value="lambda repressor-like DNA-binding domains"/>
    <property type="match status" value="1"/>
</dbReference>
<gene>
    <name evidence="5" type="ORF">CCAL12919_05680</name>
</gene>
<dbReference type="Gene3D" id="1.10.260.40">
    <property type="entry name" value="lambda repressor-like DNA-binding domains"/>
    <property type="match status" value="1"/>
</dbReference>
<dbReference type="InterPro" id="IPR036286">
    <property type="entry name" value="LexA/Signal_pep-like_sf"/>
</dbReference>
<comment type="caution">
    <text evidence="5">The sequence shown here is derived from an EMBL/GenBank/DDBJ whole genome shotgun (WGS) entry which is preliminary data.</text>
</comment>
<dbReference type="SUPFAM" id="SSF51306">
    <property type="entry name" value="LexA/Signal peptidase"/>
    <property type="match status" value="1"/>
</dbReference>
<dbReference type="Gene3D" id="2.10.109.10">
    <property type="entry name" value="Umud Fragment, subunit A"/>
    <property type="match status" value="1"/>
</dbReference>
<dbReference type="CDD" id="cd00093">
    <property type="entry name" value="HTH_XRE"/>
    <property type="match status" value="1"/>
</dbReference>
<feature type="domain" description="HTH cro/C1-type" evidence="4">
    <location>
        <begin position="18"/>
        <end position="63"/>
    </location>
</feature>
<dbReference type="InterPro" id="IPR001387">
    <property type="entry name" value="Cro/C1-type_HTH"/>
</dbReference>
<dbReference type="InterPro" id="IPR015927">
    <property type="entry name" value="Peptidase_S24_S26A/B/C"/>
</dbReference>
<name>A0ABD4JJ05_9BACT</name>
<dbReference type="GO" id="GO:0003677">
    <property type="term" value="F:DNA binding"/>
    <property type="evidence" value="ECO:0007669"/>
    <property type="project" value="UniProtKB-KW"/>
</dbReference>
<dbReference type="Proteomes" id="UP001318760">
    <property type="component" value="Unassembled WGS sequence"/>
</dbReference>
<evidence type="ECO:0000313" key="6">
    <source>
        <dbReference type="Proteomes" id="UP001318760"/>
    </source>
</evidence>
<evidence type="ECO:0000256" key="3">
    <source>
        <dbReference type="ARBA" id="ARBA00023163"/>
    </source>
</evidence>
<protein>
    <submittedName>
        <fullName evidence="5">Helix-turn-helix domain-containing protein</fullName>
    </submittedName>
</protein>
<dbReference type="PANTHER" id="PTHR40661:SF3">
    <property type="entry name" value="FELS-1 PROPHAGE TRANSCRIPTIONAL REGULATOR"/>
    <property type="match status" value="1"/>
</dbReference>